<dbReference type="GO" id="GO:0004794">
    <property type="term" value="F:threonine deaminase activity"/>
    <property type="evidence" value="ECO:0007669"/>
    <property type="project" value="TreeGrafter"/>
</dbReference>
<evidence type="ECO:0000256" key="4">
    <source>
        <dbReference type="ARBA" id="ARBA00023239"/>
    </source>
</evidence>
<feature type="modified residue" description="N6-(pyridoxal phosphate)lysine" evidence="6">
    <location>
        <position position="114"/>
    </location>
</feature>
<dbReference type="InterPro" id="IPR004450">
    <property type="entry name" value="Thr_synthase-like"/>
</dbReference>
<dbReference type="GO" id="GO:0003941">
    <property type="term" value="F:L-serine ammonia-lyase activity"/>
    <property type="evidence" value="ECO:0007669"/>
    <property type="project" value="TreeGrafter"/>
</dbReference>
<dbReference type="GO" id="GO:0004795">
    <property type="term" value="F:threonine synthase activity"/>
    <property type="evidence" value="ECO:0007669"/>
    <property type="project" value="UniProtKB-UniRule"/>
</dbReference>
<dbReference type="PANTHER" id="PTHR48078:SF6">
    <property type="entry name" value="L-THREONINE DEHYDRATASE CATABOLIC TDCB"/>
    <property type="match status" value="1"/>
</dbReference>
<protein>
    <recommendedName>
        <fullName evidence="5">Threonine synthase</fullName>
        <ecNumber evidence="5">4.2.3.1</ecNumber>
    </recommendedName>
</protein>
<dbReference type="PANTHER" id="PTHR48078">
    <property type="entry name" value="THREONINE DEHYDRATASE, MITOCHONDRIAL-RELATED"/>
    <property type="match status" value="1"/>
</dbReference>
<proteinExistence type="inferred from homology"/>
<dbReference type="GO" id="GO:0006567">
    <property type="term" value="P:L-threonine catabolic process"/>
    <property type="evidence" value="ECO:0007669"/>
    <property type="project" value="TreeGrafter"/>
</dbReference>
<evidence type="ECO:0000313" key="8">
    <source>
        <dbReference type="EMBL" id="HJD96817.1"/>
    </source>
</evidence>
<keyword evidence="4 8" id="KW-0456">Lyase</keyword>
<dbReference type="SUPFAM" id="SSF53686">
    <property type="entry name" value="Tryptophan synthase beta subunit-like PLP-dependent enzymes"/>
    <property type="match status" value="1"/>
</dbReference>
<feature type="domain" description="Tryptophan synthase beta chain-like PALP" evidence="7">
    <location>
        <begin position="77"/>
        <end position="378"/>
    </location>
</feature>
<dbReference type="AlphaFoldDB" id="A0A921AVY9"/>
<comment type="similarity">
    <text evidence="2">Belongs to the threonine synthase family.</text>
</comment>
<sequence>MNAECTGLVCRDCGTHIAESEFSLSCPRCGAPMRVAFAPGSIREALKDGMPAYDDRSYLYQWRSILPISDESLIDKVSLGEREASLLRSHRYGPSRGIRELYFKIEQGPTLSLKDRGTALCVIKALETGSKTVCLASSGNNAASVSAYGSRAGLRPVVFVQKHVSPAKIFKSLVYGGKVVRIDGDMAAASRVCAEMVREKGWYQCGGPNPYRVAGKRTFAYGIVQQLGRVPDTVLIPCGGGAGMVAAYDGFSEMLEAGIIERMPRLVGVQLEACCPTYTAFHAGKDVVVPVEKKPSLSDAIMNNNPYWGKYCLEAVRSTGGTMITVSDEDFIRTIRALGREEGIFTEPAGSVSVAALEKLVKVPGFEDPGLTVCNLTGHGLNAPQVATSDKESPEAVEATLSAVEAFLGE</sequence>
<dbReference type="EMBL" id="DYZA01000075">
    <property type="protein sequence ID" value="HJD96817.1"/>
    <property type="molecule type" value="Genomic_DNA"/>
</dbReference>
<dbReference type="Gene3D" id="3.40.50.1100">
    <property type="match status" value="2"/>
</dbReference>
<dbReference type="CDD" id="cd01563">
    <property type="entry name" value="Thr-synth_1"/>
    <property type="match status" value="1"/>
</dbReference>
<dbReference type="GO" id="GO:0009088">
    <property type="term" value="P:threonine biosynthetic process"/>
    <property type="evidence" value="ECO:0007669"/>
    <property type="project" value="UniProtKB-UniRule"/>
</dbReference>
<dbReference type="GO" id="GO:0009097">
    <property type="term" value="P:isoleucine biosynthetic process"/>
    <property type="evidence" value="ECO:0007669"/>
    <property type="project" value="TreeGrafter"/>
</dbReference>
<comment type="caution">
    <text evidence="8">The sequence shown here is derived from an EMBL/GenBank/DDBJ whole genome shotgun (WGS) entry which is preliminary data.</text>
</comment>
<dbReference type="NCBIfam" id="TIGR00260">
    <property type="entry name" value="thrC"/>
    <property type="match status" value="1"/>
</dbReference>
<organism evidence="8 9">
    <name type="scientific">Mailhella massiliensis</name>
    <dbReference type="NCBI Taxonomy" id="1903261"/>
    <lineage>
        <taxon>Bacteria</taxon>
        <taxon>Pseudomonadati</taxon>
        <taxon>Thermodesulfobacteriota</taxon>
        <taxon>Desulfovibrionia</taxon>
        <taxon>Desulfovibrionales</taxon>
        <taxon>Desulfovibrionaceae</taxon>
        <taxon>Mailhella</taxon>
    </lineage>
</organism>
<comment type="cofactor">
    <cofactor evidence="1 6">
        <name>pyridoxal 5'-phosphate</name>
        <dbReference type="ChEBI" id="CHEBI:597326"/>
    </cofactor>
</comment>
<dbReference type="Pfam" id="PF00291">
    <property type="entry name" value="PALP"/>
    <property type="match status" value="1"/>
</dbReference>
<evidence type="ECO:0000256" key="2">
    <source>
        <dbReference type="ARBA" id="ARBA00005517"/>
    </source>
</evidence>
<dbReference type="GO" id="GO:0006565">
    <property type="term" value="P:L-serine catabolic process"/>
    <property type="evidence" value="ECO:0007669"/>
    <property type="project" value="TreeGrafter"/>
</dbReference>
<dbReference type="InterPro" id="IPR001926">
    <property type="entry name" value="TrpB-like_PALP"/>
</dbReference>
<evidence type="ECO:0000256" key="6">
    <source>
        <dbReference type="PIRSR" id="PIRSR604450-51"/>
    </source>
</evidence>
<dbReference type="EC" id="4.2.3.1" evidence="5"/>
<evidence type="ECO:0000256" key="3">
    <source>
        <dbReference type="ARBA" id="ARBA00022898"/>
    </source>
</evidence>
<dbReference type="InterPro" id="IPR036052">
    <property type="entry name" value="TrpB-like_PALP_sf"/>
</dbReference>
<name>A0A921AVY9_9BACT</name>
<keyword evidence="3 6" id="KW-0663">Pyridoxal phosphate</keyword>
<evidence type="ECO:0000256" key="5">
    <source>
        <dbReference type="NCBIfam" id="TIGR00260"/>
    </source>
</evidence>
<accession>A0A921AVY9</accession>
<dbReference type="Proteomes" id="UP000698963">
    <property type="component" value="Unassembled WGS sequence"/>
</dbReference>
<reference evidence="8" key="2">
    <citation type="submission" date="2021-09" db="EMBL/GenBank/DDBJ databases">
        <authorList>
            <person name="Gilroy R."/>
        </authorList>
    </citation>
    <scope>NUCLEOTIDE SEQUENCE</scope>
    <source>
        <strain evidence="8">ChiGjej2B2-19336</strain>
    </source>
</reference>
<gene>
    <name evidence="8" type="primary">thrC</name>
    <name evidence="8" type="ORF">K8W16_04130</name>
</gene>
<evidence type="ECO:0000256" key="1">
    <source>
        <dbReference type="ARBA" id="ARBA00001933"/>
    </source>
</evidence>
<reference evidence="8" key="1">
    <citation type="journal article" date="2021" name="PeerJ">
        <title>Extensive microbial diversity within the chicken gut microbiome revealed by metagenomics and culture.</title>
        <authorList>
            <person name="Gilroy R."/>
            <person name="Ravi A."/>
            <person name="Getino M."/>
            <person name="Pursley I."/>
            <person name="Horton D.L."/>
            <person name="Alikhan N.F."/>
            <person name="Baker D."/>
            <person name="Gharbi K."/>
            <person name="Hall N."/>
            <person name="Watson M."/>
            <person name="Adriaenssens E.M."/>
            <person name="Foster-Nyarko E."/>
            <person name="Jarju S."/>
            <person name="Secka A."/>
            <person name="Antonio M."/>
            <person name="Oren A."/>
            <person name="Chaudhuri R.R."/>
            <person name="La Ragione R."/>
            <person name="Hildebrand F."/>
            <person name="Pallen M.J."/>
        </authorList>
    </citation>
    <scope>NUCLEOTIDE SEQUENCE</scope>
    <source>
        <strain evidence="8">ChiGjej2B2-19336</strain>
    </source>
</reference>
<evidence type="ECO:0000313" key="9">
    <source>
        <dbReference type="Proteomes" id="UP000698963"/>
    </source>
</evidence>
<dbReference type="RefSeq" id="WP_304121382.1">
    <property type="nucleotide sequence ID" value="NZ_DYZA01000075.1"/>
</dbReference>
<evidence type="ECO:0000259" key="7">
    <source>
        <dbReference type="Pfam" id="PF00291"/>
    </source>
</evidence>
<dbReference type="InterPro" id="IPR050147">
    <property type="entry name" value="Ser/Thr_Dehydratase"/>
</dbReference>